<feature type="active site" description="Charge relay system" evidence="5 6">
    <location>
        <position position="178"/>
    </location>
</feature>
<dbReference type="InterPro" id="IPR023828">
    <property type="entry name" value="Peptidase_S8_Ser-AS"/>
</dbReference>
<feature type="active site" description="Charge relay system" evidence="5 6">
    <location>
        <position position="225"/>
    </location>
</feature>
<keyword evidence="2 6" id="KW-0645">Protease</keyword>
<accession>A0A9P8MRS2</accession>
<evidence type="ECO:0000313" key="10">
    <source>
        <dbReference type="EMBL" id="KAH0958032.1"/>
    </source>
</evidence>
<dbReference type="PROSITE" id="PS00136">
    <property type="entry name" value="SUBTILASE_ASP"/>
    <property type="match status" value="1"/>
</dbReference>
<dbReference type="InterPro" id="IPR036852">
    <property type="entry name" value="Peptidase_S8/S53_dom_sf"/>
</dbReference>
<protein>
    <submittedName>
        <fullName evidence="10">Subtilase family domain-containing protein</fullName>
    </submittedName>
</protein>
<sequence>MQLPRLCALVCSALVLVLAVSAPDAVAAGREEQQHLRDEAFRRARRRHVGRGPRSTQNKFIIEVQPGFRTSNLIRQPETAGAPRVSSAYQVFNCSGLFRGFVVEAQAESVEELRGIDGVINAWPVRTVRLPPTVRHPTVKSAPRGAEAANASVHRWTGVDKLHAAGMTGKGVKVAIVDSGVDYTHKALGGCFGPGCRVMGGYDFVGGKWEHQPEPDGNPVDYDGHGTHVAGIVGGNADGFLGVAPEAQLLAYKVFDDAGNGTTEDVIIQSFCDAYSAGADIITSSIGMGSGFSDGPWSLVASRIVGRGVVVTISAGNDGNNGPFSSGNGCNGRGVLSVAAINITEDAKSKRVRFTPARFTSWGPTNELWLKPDIGAPGVKIMSTALKQGFKALDGTSMAAPYIAGVAALFIGQRGGREIHGSEFARRLAKRIIGSGQSVSWSANTALDNQTSLENATAPPVQVGTGLVDAGKVLGYTTELMFEPIALRDTRRFQPKWEVGIVNKGKDKVKYRFEVESQSAVEIYNGHDGIRKLPKLRPSCLDPVISLPKPEVVRAGQMKSIVLNFSLPLKANDSMLPVYGGKIWIKGDNGEELCIPYAGAAYDTGKAFATMFRDVNRTANDNGTWTRDGSWTMDTQKYMELKAVLAYPCTNLRWDIFASNWTERDWVYPPQANKGGYVGSVAAVPVLKESAGDDNNNKSKATGFPFNRVPRGKMSYRWFGELTNRTQIAPGNYTMRFAALRPYGDPHSADHWDVLPMGARGLEIRRAARTRAKRTSDEMGQR</sequence>
<feature type="chain" id="PRO_5040330026" evidence="8">
    <location>
        <begin position="20"/>
        <end position="782"/>
    </location>
</feature>
<dbReference type="PANTHER" id="PTHR43806:SF11">
    <property type="entry name" value="CEREVISIN-RELATED"/>
    <property type="match status" value="1"/>
</dbReference>
<dbReference type="Gene3D" id="3.40.50.200">
    <property type="entry name" value="Peptidase S8/S53 domain"/>
    <property type="match status" value="1"/>
</dbReference>
<evidence type="ECO:0000256" key="2">
    <source>
        <dbReference type="ARBA" id="ARBA00022670"/>
    </source>
</evidence>
<dbReference type="GO" id="GO:0004252">
    <property type="term" value="F:serine-type endopeptidase activity"/>
    <property type="evidence" value="ECO:0007669"/>
    <property type="project" value="UniProtKB-UniRule"/>
</dbReference>
<evidence type="ECO:0000256" key="1">
    <source>
        <dbReference type="ARBA" id="ARBA00011073"/>
    </source>
</evidence>
<evidence type="ECO:0000259" key="9">
    <source>
        <dbReference type="Pfam" id="PF00082"/>
    </source>
</evidence>
<dbReference type="PANTHER" id="PTHR43806">
    <property type="entry name" value="PEPTIDASE S8"/>
    <property type="match status" value="1"/>
</dbReference>
<dbReference type="GO" id="GO:0006508">
    <property type="term" value="P:proteolysis"/>
    <property type="evidence" value="ECO:0007669"/>
    <property type="project" value="UniProtKB-KW"/>
</dbReference>
<feature type="active site" description="Charge relay system" evidence="5 6">
    <location>
        <position position="397"/>
    </location>
</feature>
<dbReference type="SUPFAM" id="SSF52743">
    <property type="entry name" value="Subtilisin-like"/>
    <property type="match status" value="1"/>
</dbReference>
<keyword evidence="8" id="KW-0732">Signal</keyword>
<comment type="similarity">
    <text evidence="1 6 7">Belongs to the peptidase S8 family.</text>
</comment>
<dbReference type="InterPro" id="IPR015500">
    <property type="entry name" value="Peptidase_S8_subtilisin-rel"/>
</dbReference>
<keyword evidence="4 6" id="KW-0720">Serine protease</keyword>
<name>A0A9P8MRS2_9HYPO</name>
<dbReference type="PROSITE" id="PS00137">
    <property type="entry name" value="SUBTILASE_HIS"/>
    <property type="match status" value="1"/>
</dbReference>
<dbReference type="InterPro" id="IPR000209">
    <property type="entry name" value="Peptidase_S8/S53_dom"/>
</dbReference>
<dbReference type="AlphaFoldDB" id="A0A9P8MRS2"/>
<dbReference type="InterPro" id="IPR034187">
    <property type="entry name" value="Peptidases_S8_5"/>
</dbReference>
<dbReference type="InterPro" id="IPR023827">
    <property type="entry name" value="Peptidase_S8_Asp-AS"/>
</dbReference>
<evidence type="ECO:0000256" key="5">
    <source>
        <dbReference type="PIRSR" id="PIRSR615500-1"/>
    </source>
</evidence>
<dbReference type="InterPro" id="IPR050131">
    <property type="entry name" value="Peptidase_S8_subtilisin-like"/>
</dbReference>
<keyword evidence="3 6" id="KW-0378">Hydrolase</keyword>
<proteinExistence type="inferred from homology"/>
<dbReference type="InterPro" id="IPR022398">
    <property type="entry name" value="Peptidase_S8_His-AS"/>
</dbReference>
<dbReference type="CDD" id="cd07489">
    <property type="entry name" value="Peptidases_S8_5"/>
    <property type="match status" value="1"/>
</dbReference>
<dbReference type="PRINTS" id="PR00723">
    <property type="entry name" value="SUBTILISIN"/>
</dbReference>
<evidence type="ECO:0000256" key="7">
    <source>
        <dbReference type="RuleBase" id="RU003355"/>
    </source>
</evidence>
<evidence type="ECO:0000256" key="6">
    <source>
        <dbReference type="PROSITE-ProRule" id="PRU01240"/>
    </source>
</evidence>
<dbReference type="Proteomes" id="UP000824596">
    <property type="component" value="Unassembled WGS sequence"/>
</dbReference>
<reference evidence="10" key="1">
    <citation type="submission" date="2021-09" db="EMBL/GenBank/DDBJ databases">
        <title>A high-quality genome of the endoparasitic fungus Hirsutella rhossiliensis with a comparison of Hirsutella genomes reveals transposable elements contributing to genome size variation.</title>
        <authorList>
            <person name="Lin R."/>
            <person name="Jiao Y."/>
            <person name="Sun X."/>
            <person name="Ling J."/>
            <person name="Xie B."/>
            <person name="Cheng X."/>
        </authorList>
    </citation>
    <scope>NUCLEOTIDE SEQUENCE</scope>
    <source>
        <strain evidence="10">HR02</strain>
    </source>
</reference>
<organism evidence="10 11">
    <name type="scientific">Hirsutella rhossiliensis</name>
    <dbReference type="NCBI Taxonomy" id="111463"/>
    <lineage>
        <taxon>Eukaryota</taxon>
        <taxon>Fungi</taxon>
        <taxon>Dikarya</taxon>
        <taxon>Ascomycota</taxon>
        <taxon>Pezizomycotina</taxon>
        <taxon>Sordariomycetes</taxon>
        <taxon>Hypocreomycetidae</taxon>
        <taxon>Hypocreales</taxon>
        <taxon>Ophiocordycipitaceae</taxon>
        <taxon>Hirsutella</taxon>
    </lineage>
</organism>
<keyword evidence="11" id="KW-1185">Reference proteome</keyword>
<comment type="caution">
    <text evidence="10">The sequence shown here is derived from an EMBL/GenBank/DDBJ whole genome shotgun (WGS) entry which is preliminary data.</text>
</comment>
<gene>
    <name evidence="10" type="ORF">HRG_11125</name>
</gene>
<evidence type="ECO:0000256" key="4">
    <source>
        <dbReference type="ARBA" id="ARBA00022825"/>
    </source>
</evidence>
<evidence type="ECO:0000256" key="8">
    <source>
        <dbReference type="SAM" id="SignalP"/>
    </source>
</evidence>
<dbReference type="GeneID" id="68360253"/>
<dbReference type="Pfam" id="PF00082">
    <property type="entry name" value="Peptidase_S8"/>
    <property type="match status" value="1"/>
</dbReference>
<dbReference type="PROSITE" id="PS51892">
    <property type="entry name" value="SUBTILASE"/>
    <property type="match status" value="1"/>
</dbReference>
<dbReference type="EMBL" id="JAIZPD010000018">
    <property type="protein sequence ID" value="KAH0958032.1"/>
    <property type="molecule type" value="Genomic_DNA"/>
</dbReference>
<dbReference type="RefSeq" id="XP_044715546.1">
    <property type="nucleotide sequence ID" value="XM_044869595.1"/>
</dbReference>
<feature type="domain" description="Peptidase S8/S53" evidence="9">
    <location>
        <begin position="169"/>
        <end position="411"/>
    </location>
</feature>
<feature type="signal peptide" evidence="8">
    <location>
        <begin position="1"/>
        <end position="19"/>
    </location>
</feature>
<evidence type="ECO:0000256" key="3">
    <source>
        <dbReference type="ARBA" id="ARBA00022801"/>
    </source>
</evidence>
<dbReference type="PROSITE" id="PS00138">
    <property type="entry name" value="SUBTILASE_SER"/>
    <property type="match status" value="1"/>
</dbReference>
<evidence type="ECO:0000313" key="11">
    <source>
        <dbReference type="Proteomes" id="UP000824596"/>
    </source>
</evidence>
<dbReference type="OrthoDB" id="10256524at2759"/>